<dbReference type="AlphaFoldDB" id="A0A1F5WBM1"/>
<evidence type="ECO:0000313" key="3">
    <source>
        <dbReference type="Proteomes" id="UP000178743"/>
    </source>
</evidence>
<keyword evidence="1" id="KW-0812">Transmembrane</keyword>
<sequence length="62" mass="7047">MIFRGKQGGGFMDRQLAWLIAQNEKVFETKSPKLIFWGFALVIALVVALAVVGYPIRFYLEV</sequence>
<dbReference type="EMBL" id="MFHP01000001">
    <property type="protein sequence ID" value="OGF73033.1"/>
    <property type="molecule type" value="Genomic_DNA"/>
</dbReference>
<organism evidence="2 3">
    <name type="scientific">Candidatus Giovannonibacteria bacterium RIFCSPHIGHO2_02_FULL_45_40</name>
    <dbReference type="NCBI Taxonomy" id="1798337"/>
    <lineage>
        <taxon>Bacteria</taxon>
        <taxon>Candidatus Giovannoniibacteriota</taxon>
    </lineage>
</organism>
<protein>
    <submittedName>
        <fullName evidence="2">Uncharacterized protein</fullName>
    </submittedName>
</protein>
<feature type="transmembrane region" description="Helical" evidence="1">
    <location>
        <begin position="34"/>
        <end position="56"/>
    </location>
</feature>
<keyword evidence="1" id="KW-1133">Transmembrane helix</keyword>
<gene>
    <name evidence="2" type="ORF">A3C05_04590</name>
</gene>
<name>A0A1F5WBM1_9BACT</name>
<accession>A0A1F5WBM1</accession>
<evidence type="ECO:0000313" key="2">
    <source>
        <dbReference type="EMBL" id="OGF73033.1"/>
    </source>
</evidence>
<keyword evidence="1" id="KW-0472">Membrane</keyword>
<proteinExistence type="predicted"/>
<comment type="caution">
    <text evidence="2">The sequence shown here is derived from an EMBL/GenBank/DDBJ whole genome shotgun (WGS) entry which is preliminary data.</text>
</comment>
<reference evidence="2 3" key="1">
    <citation type="journal article" date="2016" name="Nat. Commun.">
        <title>Thousands of microbial genomes shed light on interconnected biogeochemical processes in an aquifer system.</title>
        <authorList>
            <person name="Anantharaman K."/>
            <person name="Brown C.T."/>
            <person name="Hug L.A."/>
            <person name="Sharon I."/>
            <person name="Castelle C.J."/>
            <person name="Probst A.J."/>
            <person name="Thomas B.C."/>
            <person name="Singh A."/>
            <person name="Wilkins M.J."/>
            <person name="Karaoz U."/>
            <person name="Brodie E.L."/>
            <person name="Williams K.H."/>
            <person name="Hubbard S.S."/>
            <person name="Banfield J.F."/>
        </authorList>
    </citation>
    <scope>NUCLEOTIDE SEQUENCE [LARGE SCALE GENOMIC DNA]</scope>
</reference>
<evidence type="ECO:0000256" key="1">
    <source>
        <dbReference type="SAM" id="Phobius"/>
    </source>
</evidence>
<dbReference type="Proteomes" id="UP000178743">
    <property type="component" value="Unassembled WGS sequence"/>
</dbReference>